<evidence type="ECO:0000313" key="3">
    <source>
        <dbReference type="Proteomes" id="UP000092583"/>
    </source>
</evidence>
<feature type="compositionally biased region" description="Polar residues" evidence="1">
    <location>
        <begin position="177"/>
        <end position="187"/>
    </location>
</feature>
<proteinExistence type="predicted"/>
<protein>
    <submittedName>
        <fullName evidence="2">Uncharacterized protein</fullName>
    </submittedName>
</protein>
<dbReference type="AlphaFoldDB" id="A0A1B9J177"/>
<accession>A0A1B9J177</accession>
<feature type="region of interest" description="Disordered" evidence="1">
    <location>
        <begin position="118"/>
        <end position="209"/>
    </location>
</feature>
<dbReference type="EMBL" id="KI669459">
    <property type="protein sequence ID" value="OCF61404.1"/>
    <property type="molecule type" value="Genomic_DNA"/>
</dbReference>
<organism evidence="2 3">
    <name type="scientific">Kwoniella mangroviensis CBS 10435</name>
    <dbReference type="NCBI Taxonomy" id="1331196"/>
    <lineage>
        <taxon>Eukaryota</taxon>
        <taxon>Fungi</taxon>
        <taxon>Dikarya</taxon>
        <taxon>Basidiomycota</taxon>
        <taxon>Agaricomycotina</taxon>
        <taxon>Tremellomycetes</taxon>
        <taxon>Tremellales</taxon>
        <taxon>Cryptococcaceae</taxon>
        <taxon>Kwoniella</taxon>
    </lineage>
</organism>
<reference evidence="2 3" key="1">
    <citation type="submission" date="2013-07" db="EMBL/GenBank/DDBJ databases">
        <title>The Genome Sequence of Kwoniella mangroviensis CBS10435.</title>
        <authorList>
            <consortium name="The Broad Institute Genome Sequencing Platform"/>
            <person name="Cuomo C."/>
            <person name="Litvintseva A."/>
            <person name="Chen Y."/>
            <person name="Heitman J."/>
            <person name="Sun S."/>
            <person name="Springer D."/>
            <person name="Dromer F."/>
            <person name="Young S.K."/>
            <person name="Zeng Q."/>
            <person name="Gargeya S."/>
            <person name="Fitzgerald M."/>
            <person name="Abouelleil A."/>
            <person name="Alvarado L."/>
            <person name="Berlin A.M."/>
            <person name="Chapman S.B."/>
            <person name="Dewar J."/>
            <person name="Goldberg J."/>
            <person name="Griggs A."/>
            <person name="Gujja S."/>
            <person name="Hansen M."/>
            <person name="Howarth C."/>
            <person name="Imamovic A."/>
            <person name="Larimer J."/>
            <person name="McCowan C."/>
            <person name="Murphy C."/>
            <person name="Pearson M."/>
            <person name="Priest M."/>
            <person name="Roberts A."/>
            <person name="Saif S."/>
            <person name="Shea T."/>
            <person name="Sykes S."/>
            <person name="Wortman J."/>
            <person name="Nusbaum C."/>
            <person name="Birren B."/>
        </authorList>
    </citation>
    <scope>NUCLEOTIDE SEQUENCE [LARGE SCALE GENOMIC DNA]</scope>
    <source>
        <strain evidence="2 3">CBS 10435</strain>
    </source>
</reference>
<evidence type="ECO:0000313" key="2">
    <source>
        <dbReference type="EMBL" id="OCF61404.1"/>
    </source>
</evidence>
<feature type="compositionally biased region" description="Basic residues" evidence="1">
    <location>
        <begin position="191"/>
        <end position="202"/>
    </location>
</feature>
<feature type="region of interest" description="Disordered" evidence="1">
    <location>
        <begin position="230"/>
        <end position="263"/>
    </location>
</feature>
<name>A0A1B9J177_9TREE</name>
<reference evidence="3" key="2">
    <citation type="submission" date="2013-12" db="EMBL/GenBank/DDBJ databases">
        <title>Evolution of pathogenesis and genome organization in the Tremellales.</title>
        <authorList>
            <person name="Cuomo C."/>
            <person name="Litvintseva A."/>
            <person name="Heitman J."/>
            <person name="Chen Y."/>
            <person name="Sun S."/>
            <person name="Springer D."/>
            <person name="Dromer F."/>
            <person name="Young S."/>
            <person name="Zeng Q."/>
            <person name="Chapman S."/>
            <person name="Gujja S."/>
            <person name="Saif S."/>
            <person name="Birren B."/>
        </authorList>
    </citation>
    <scope>NUCLEOTIDE SEQUENCE [LARGE SCALE GENOMIC DNA]</scope>
    <source>
        <strain evidence="3">CBS 10435</strain>
    </source>
</reference>
<gene>
    <name evidence="2" type="ORF">L486_01052</name>
</gene>
<sequence length="263" mass="29597">MSFYGYGSHAQVPGANTTNGFYTEIHVPRDGRNHYTRSSSTPGNIPRATPPRARPRPASSNLRYNSRGQVDPDGHTINEWQSRFGEWFDENYDASDRLTRERLNMDFVDYITSGRAAELNGYDSPYPPGPTRSFQHDDSNYHHPTYPNFSTYESPKARKSYPPHEDDDGYIILPSRGQGTRRSTWSDSYHRPSHRTSTRSRRSSGSQSSGFIGSVFQAVGDLFLSPSHRGFSSMDKGPGSTKVIYEQPGRSNGQGAFIRSRGR</sequence>
<evidence type="ECO:0000256" key="1">
    <source>
        <dbReference type="SAM" id="MobiDB-lite"/>
    </source>
</evidence>
<dbReference type="OrthoDB" id="10625776at2759"/>
<feature type="compositionally biased region" description="Polar residues" evidence="1">
    <location>
        <begin position="59"/>
        <end position="68"/>
    </location>
</feature>
<feature type="region of interest" description="Disordered" evidence="1">
    <location>
        <begin position="30"/>
        <end position="75"/>
    </location>
</feature>
<keyword evidence="3" id="KW-1185">Reference proteome</keyword>
<dbReference type="Proteomes" id="UP000092583">
    <property type="component" value="Unassembled WGS sequence"/>
</dbReference>